<name>A0A448DAC6_9NEIS</name>
<dbReference type="Pfam" id="PF06271">
    <property type="entry name" value="RDD"/>
    <property type="match status" value="1"/>
</dbReference>
<evidence type="ECO:0000259" key="7">
    <source>
        <dbReference type="Pfam" id="PF06271"/>
    </source>
</evidence>
<dbReference type="InterPro" id="IPR010432">
    <property type="entry name" value="RDD"/>
</dbReference>
<keyword evidence="3 6" id="KW-0812">Transmembrane</keyword>
<dbReference type="InterPro" id="IPR051791">
    <property type="entry name" value="Pra-immunoreactive"/>
</dbReference>
<evidence type="ECO:0000256" key="1">
    <source>
        <dbReference type="ARBA" id="ARBA00004651"/>
    </source>
</evidence>
<gene>
    <name evidence="8" type="ORF">NCTC10296_02058</name>
</gene>
<feature type="transmembrane region" description="Helical" evidence="6">
    <location>
        <begin position="166"/>
        <end position="191"/>
    </location>
</feature>
<proteinExistence type="predicted"/>
<dbReference type="PANTHER" id="PTHR36115:SF4">
    <property type="entry name" value="MEMBRANE PROTEIN"/>
    <property type="match status" value="1"/>
</dbReference>
<dbReference type="OrthoDB" id="8613388at2"/>
<keyword evidence="5 6" id="KW-0472">Membrane</keyword>
<evidence type="ECO:0000313" key="8">
    <source>
        <dbReference type="EMBL" id="VEF02945.1"/>
    </source>
</evidence>
<keyword evidence="4 6" id="KW-1133">Transmembrane helix</keyword>
<feature type="transmembrane region" description="Helical" evidence="6">
    <location>
        <begin position="78"/>
        <end position="97"/>
    </location>
</feature>
<dbReference type="EMBL" id="LR134313">
    <property type="protein sequence ID" value="VEF02945.1"/>
    <property type="molecule type" value="Genomic_DNA"/>
</dbReference>
<sequence>MNDLNSLPLPEENQEDGQIEVIIAPPDLRIGAVLLNSLFTFIAFIPLILLPIVSILIFPPHSRTIGLSNQPNSLQTTFGYSAIILLAYLVPLIYCIWQIVMMSKYGQSLGKRLLKIKVIKSNGDEAGFVDTVLQRELFYSIASFIIIFFTTVLVETISNALIQKYIIMGSSLILAFFIYSLPNLICLIMLFNIKRDRRTLQDYVADTVVVKLPE</sequence>
<dbReference type="PANTHER" id="PTHR36115">
    <property type="entry name" value="PROLINE-RICH ANTIGEN HOMOLOG-RELATED"/>
    <property type="match status" value="1"/>
</dbReference>
<evidence type="ECO:0000256" key="4">
    <source>
        <dbReference type="ARBA" id="ARBA00022989"/>
    </source>
</evidence>
<keyword evidence="2" id="KW-1003">Cell membrane</keyword>
<evidence type="ECO:0000256" key="6">
    <source>
        <dbReference type="SAM" id="Phobius"/>
    </source>
</evidence>
<comment type="subcellular location">
    <subcellularLocation>
        <location evidence="1">Cell membrane</location>
        <topology evidence="1">Multi-pass membrane protein</topology>
    </subcellularLocation>
</comment>
<accession>A0A448DAC6</accession>
<evidence type="ECO:0000256" key="2">
    <source>
        <dbReference type="ARBA" id="ARBA00022475"/>
    </source>
</evidence>
<dbReference type="AlphaFoldDB" id="A0A448DAC6"/>
<feature type="transmembrane region" description="Helical" evidence="6">
    <location>
        <begin position="38"/>
        <end position="58"/>
    </location>
</feature>
<reference evidence="8 9" key="1">
    <citation type="submission" date="2018-12" db="EMBL/GenBank/DDBJ databases">
        <authorList>
            <consortium name="Pathogen Informatics"/>
        </authorList>
    </citation>
    <scope>NUCLEOTIDE SEQUENCE [LARGE SCALE GENOMIC DNA]</scope>
    <source>
        <strain evidence="8 9">NCTC10296</strain>
    </source>
</reference>
<evidence type="ECO:0000256" key="5">
    <source>
        <dbReference type="ARBA" id="ARBA00023136"/>
    </source>
</evidence>
<feature type="domain" description="RDD" evidence="7">
    <location>
        <begin position="24"/>
        <end position="205"/>
    </location>
</feature>
<dbReference type="STRING" id="493.BWD07_11285"/>
<feature type="transmembrane region" description="Helical" evidence="6">
    <location>
        <begin position="137"/>
        <end position="154"/>
    </location>
</feature>
<protein>
    <submittedName>
        <fullName evidence="8">Membrane protein</fullName>
    </submittedName>
</protein>
<evidence type="ECO:0000256" key="3">
    <source>
        <dbReference type="ARBA" id="ARBA00022692"/>
    </source>
</evidence>
<dbReference type="KEGG" id="nci:NCTC10296_02058"/>
<dbReference type="RefSeq" id="WP_085417496.1">
    <property type="nucleotide sequence ID" value="NZ_CAUJPY010000004.1"/>
</dbReference>
<organism evidence="8 9">
    <name type="scientific">Neisseria canis</name>
    <dbReference type="NCBI Taxonomy" id="493"/>
    <lineage>
        <taxon>Bacteria</taxon>
        <taxon>Pseudomonadati</taxon>
        <taxon>Pseudomonadota</taxon>
        <taxon>Betaproteobacteria</taxon>
        <taxon>Neisseriales</taxon>
        <taxon>Neisseriaceae</taxon>
        <taxon>Neisseria</taxon>
    </lineage>
</organism>
<evidence type="ECO:0000313" key="9">
    <source>
        <dbReference type="Proteomes" id="UP000279284"/>
    </source>
</evidence>
<dbReference type="GO" id="GO:0005886">
    <property type="term" value="C:plasma membrane"/>
    <property type="evidence" value="ECO:0007669"/>
    <property type="project" value="UniProtKB-SubCell"/>
</dbReference>
<keyword evidence="9" id="KW-1185">Reference proteome</keyword>
<dbReference type="Proteomes" id="UP000279284">
    <property type="component" value="Chromosome"/>
</dbReference>